<dbReference type="AlphaFoldDB" id="A0AAE1QKK5"/>
<keyword evidence="2" id="KW-1185">Reference proteome</keyword>
<evidence type="ECO:0000313" key="1">
    <source>
        <dbReference type="EMBL" id="KAK4328133.1"/>
    </source>
</evidence>
<dbReference type="EMBL" id="JAWZYT010000097">
    <property type="protein sequence ID" value="KAK4328133.1"/>
    <property type="molecule type" value="Genomic_DNA"/>
</dbReference>
<reference evidence="1" key="1">
    <citation type="submission" date="2023-11" db="EMBL/GenBank/DDBJ databases">
        <title>Genome assemblies of two species of porcelain crab, Petrolisthes cinctipes and Petrolisthes manimaculis (Anomura: Porcellanidae).</title>
        <authorList>
            <person name="Angst P."/>
        </authorList>
    </citation>
    <scope>NUCLEOTIDE SEQUENCE</scope>
    <source>
        <strain evidence="1">PB745_02</strain>
        <tissue evidence="1">Gill</tissue>
    </source>
</reference>
<name>A0AAE1QKK5_9EUCA</name>
<dbReference type="Proteomes" id="UP001292094">
    <property type="component" value="Unassembled WGS sequence"/>
</dbReference>
<sequence>MELYSSASDNFIEDMEYIMETDFTIDLIEYEPKPARPQVECIIARIPSAQNVEKRLPPSHNVEEMYMPGQIEEAHLPPSHNEQSP</sequence>
<gene>
    <name evidence="1" type="ORF">Pmani_001454</name>
</gene>
<comment type="caution">
    <text evidence="1">The sequence shown here is derived from an EMBL/GenBank/DDBJ whole genome shotgun (WGS) entry which is preliminary data.</text>
</comment>
<proteinExistence type="predicted"/>
<evidence type="ECO:0000313" key="2">
    <source>
        <dbReference type="Proteomes" id="UP001292094"/>
    </source>
</evidence>
<accession>A0AAE1QKK5</accession>
<protein>
    <submittedName>
        <fullName evidence="1">Uncharacterized protein</fullName>
    </submittedName>
</protein>
<organism evidence="1 2">
    <name type="scientific">Petrolisthes manimaculis</name>
    <dbReference type="NCBI Taxonomy" id="1843537"/>
    <lineage>
        <taxon>Eukaryota</taxon>
        <taxon>Metazoa</taxon>
        <taxon>Ecdysozoa</taxon>
        <taxon>Arthropoda</taxon>
        <taxon>Crustacea</taxon>
        <taxon>Multicrustacea</taxon>
        <taxon>Malacostraca</taxon>
        <taxon>Eumalacostraca</taxon>
        <taxon>Eucarida</taxon>
        <taxon>Decapoda</taxon>
        <taxon>Pleocyemata</taxon>
        <taxon>Anomura</taxon>
        <taxon>Galatheoidea</taxon>
        <taxon>Porcellanidae</taxon>
        <taxon>Petrolisthes</taxon>
    </lineage>
</organism>